<feature type="signal peptide" evidence="1">
    <location>
        <begin position="1"/>
        <end position="21"/>
    </location>
</feature>
<sequence length="139" mass="15536">MMELKPLLLFLTAACIGRASAGAADCKNDEYFTGYNCLQTQFTINPVTCPIDESKPPPDYVPTCQNGGNNFWYIHVGGKRTDWKRGTDALCLSIRSRPVPWGLEGCQFRWNREGCERLLEWAGCVHSEAEVPEPLLSGH</sequence>
<gene>
    <name evidence="3" type="primary">LOC106174863</name>
</gene>
<evidence type="ECO:0000313" key="3">
    <source>
        <dbReference type="RefSeq" id="XP_013412043.1"/>
    </source>
</evidence>
<protein>
    <submittedName>
        <fullName evidence="3">Uncharacterized protein LOC106174863</fullName>
    </submittedName>
</protein>
<proteinExistence type="predicted"/>
<reference evidence="3" key="1">
    <citation type="submission" date="2025-08" db="UniProtKB">
        <authorList>
            <consortium name="RefSeq"/>
        </authorList>
    </citation>
    <scope>IDENTIFICATION</scope>
    <source>
        <tissue evidence="3">Gonads</tissue>
    </source>
</reference>
<keyword evidence="2" id="KW-1185">Reference proteome</keyword>
<evidence type="ECO:0000313" key="2">
    <source>
        <dbReference type="Proteomes" id="UP000085678"/>
    </source>
</evidence>
<evidence type="ECO:0000256" key="1">
    <source>
        <dbReference type="SAM" id="SignalP"/>
    </source>
</evidence>
<dbReference type="GeneID" id="106174863"/>
<accession>A0A1S3JNU8</accession>
<keyword evidence="1" id="KW-0732">Signal</keyword>
<dbReference type="Proteomes" id="UP000085678">
    <property type="component" value="Unplaced"/>
</dbReference>
<name>A0A1S3JNU8_LINAN</name>
<feature type="chain" id="PRO_5010171672" evidence="1">
    <location>
        <begin position="22"/>
        <end position="139"/>
    </location>
</feature>
<dbReference type="AlphaFoldDB" id="A0A1S3JNU8"/>
<dbReference type="RefSeq" id="XP_013412043.1">
    <property type="nucleotide sequence ID" value="XM_013556589.1"/>
</dbReference>
<dbReference type="InParanoid" id="A0A1S3JNU8"/>
<organism evidence="2 3">
    <name type="scientific">Lingula anatina</name>
    <name type="common">Brachiopod</name>
    <name type="synonym">Lingula unguis</name>
    <dbReference type="NCBI Taxonomy" id="7574"/>
    <lineage>
        <taxon>Eukaryota</taxon>
        <taxon>Metazoa</taxon>
        <taxon>Spiralia</taxon>
        <taxon>Lophotrochozoa</taxon>
        <taxon>Brachiopoda</taxon>
        <taxon>Linguliformea</taxon>
        <taxon>Lingulata</taxon>
        <taxon>Lingulida</taxon>
        <taxon>Linguloidea</taxon>
        <taxon>Lingulidae</taxon>
        <taxon>Lingula</taxon>
    </lineage>
</organism>
<dbReference type="KEGG" id="lak:106174863"/>